<organism evidence="1 2">
    <name type="scientific">Laetiporus sulphureus 93-53</name>
    <dbReference type="NCBI Taxonomy" id="1314785"/>
    <lineage>
        <taxon>Eukaryota</taxon>
        <taxon>Fungi</taxon>
        <taxon>Dikarya</taxon>
        <taxon>Basidiomycota</taxon>
        <taxon>Agaricomycotina</taxon>
        <taxon>Agaricomycetes</taxon>
        <taxon>Polyporales</taxon>
        <taxon>Laetiporus</taxon>
    </lineage>
</organism>
<dbReference type="Proteomes" id="UP000076871">
    <property type="component" value="Unassembled WGS sequence"/>
</dbReference>
<reference evidence="1 2" key="1">
    <citation type="journal article" date="2016" name="Mol. Biol. Evol.">
        <title>Comparative Genomics of Early-Diverging Mushroom-Forming Fungi Provides Insights into the Origins of Lignocellulose Decay Capabilities.</title>
        <authorList>
            <person name="Nagy L.G."/>
            <person name="Riley R."/>
            <person name="Tritt A."/>
            <person name="Adam C."/>
            <person name="Daum C."/>
            <person name="Floudas D."/>
            <person name="Sun H."/>
            <person name="Yadav J.S."/>
            <person name="Pangilinan J."/>
            <person name="Larsson K.H."/>
            <person name="Matsuura K."/>
            <person name="Barry K."/>
            <person name="Labutti K."/>
            <person name="Kuo R."/>
            <person name="Ohm R.A."/>
            <person name="Bhattacharya S.S."/>
            <person name="Shirouzu T."/>
            <person name="Yoshinaga Y."/>
            <person name="Martin F.M."/>
            <person name="Grigoriev I.V."/>
            <person name="Hibbett D.S."/>
        </authorList>
    </citation>
    <scope>NUCLEOTIDE SEQUENCE [LARGE SCALE GENOMIC DNA]</scope>
    <source>
        <strain evidence="1 2">93-53</strain>
    </source>
</reference>
<accession>A0A165HQK0</accession>
<keyword evidence="2" id="KW-1185">Reference proteome</keyword>
<dbReference type="EMBL" id="KV427606">
    <property type="protein sequence ID" value="KZT12054.1"/>
    <property type="molecule type" value="Genomic_DNA"/>
</dbReference>
<dbReference type="GeneID" id="63818449"/>
<dbReference type="RefSeq" id="XP_040769702.1">
    <property type="nucleotide sequence ID" value="XM_040901417.1"/>
</dbReference>
<dbReference type="AlphaFoldDB" id="A0A165HQK0"/>
<gene>
    <name evidence="1" type="ORF">LAESUDRAFT_164932</name>
</gene>
<protein>
    <submittedName>
        <fullName evidence="1">Uncharacterized protein</fullName>
    </submittedName>
</protein>
<name>A0A165HQK0_9APHY</name>
<evidence type="ECO:0000313" key="1">
    <source>
        <dbReference type="EMBL" id="KZT12054.1"/>
    </source>
</evidence>
<evidence type="ECO:0000313" key="2">
    <source>
        <dbReference type="Proteomes" id="UP000076871"/>
    </source>
</evidence>
<sequence>MVMPAGGCGCCALHALFQQLTHLSASKGSLTVLNCMASSCNFDTRYHSPSDADCIGLHLTPAEARICESFSHAQL</sequence>
<dbReference type="InParanoid" id="A0A165HQK0"/>
<proteinExistence type="predicted"/>